<protein>
    <submittedName>
        <fullName evidence="2">Uncharacterized protein</fullName>
    </submittedName>
</protein>
<feature type="compositionally biased region" description="Basic and acidic residues" evidence="1">
    <location>
        <begin position="233"/>
        <end position="247"/>
    </location>
</feature>
<dbReference type="Proteomes" id="UP000293465">
    <property type="component" value="Unassembled WGS sequence"/>
</dbReference>
<proteinExistence type="predicted"/>
<evidence type="ECO:0000313" key="3">
    <source>
        <dbReference type="Proteomes" id="UP000293465"/>
    </source>
</evidence>
<feature type="region of interest" description="Disordered" evidence="1">
    <location>
        <begin position="31"/>
        <end position="52"/>
    </location>
</feature>
<dbReference type="AlphaFoldDB" id="A0A4Q5K7V6"/>
<name>A0A4Q5K7V6_9GAMM</name>
<comment type="caution">
    <text evidence="2">The sequence shown here is derived from an EMBL/GenBank/DDBJ whole genome shotgun (WGS) entry which is preliminary data.</text>
</comment>
<sequence length="326" mass="35410">MRVRKLRIVATGIQKNGQPVTKEQLESVVRNYKSDSRPPVTPGHPTKGSDKISALGRTANLRTEDYVEKGVTKTGLFGEVHYTPELEVREDNGEFEGFSAGIHPVPEKEGEWYMHHLAVLGQLPPAADTKTLDVINLSDSDFSDDCIYLSADVGSDRGLNMNEKQLAAMKAAMKEVVNEQLTAAGVLDKDGKPVTPPESSTKPNDEDDPTNGKSGGENQAASTEVKALQESMAGDRREQLTELSDSRDMTDGMRKSIKAMIDGVSAIELCASGDSNKFNELKMLLKEMPEKASNASSASSFDKLLEEINLADEGNSKTGAFDSKDW</sequence>
<gene>
    <name evidence="2" type="ORF">ERW49_18590</name>
</gene>
<reference evidence="2 3" key="1">
    <citation type="submission" date="2019-02" db="EMBL/GenBank/DDBJ databases">
        <title>Genome sequences of Aliivibrio finisterrensis strains from farmed Atlantic salmon.</title>
        <authorList>
            <person name="Bowman J.P."/>
        </authorList>
    </citation>
    <scope>NUCLEOTIDE SEQUENCE [LARGE SCALE GENOMIC DNA]</scope>
    <source>
        <strain evidence="2 3">A32</strain>
    </source>
</reference>
<organism evidence="2 3">
    <name type="scientific">Aliivibrio finisterrensis</name>
    <dbReference type="NCBI Taxonomy" id="511998"/>
    <lineage>
        <taxon>Bacteria</taxon>
        <taxon>Pseudomonadati</taxon>
        <taxon>Pseudomonadota</taxon>
        <taxon>Gammaproteobacteria</taxon>
        <taxon>Vibrionales</taxon>
        <taxon>Vibrionaceae</taxon>
        <taxon>Aliivibrio</taxon>
    </lineage>
</organism>
<dbReference type="EMBL" id="SEZJ01000028">
    <property type="protein sequence ID" value="RYU41897.1"/>
    <property type="molecule type" value="Genomic_DNA"/>
</dbReference>
<dbReference type="RefSeq" id="WP_130088352.1">
    <property type="nucleotide sequence ID" value="NZ_SEZJ01000028.1"/>
</dbReference>
<evidence type="ECO:0000313" key="2">
    <source>
        <dbReference type="EMBL" id="RYU41897.1"/>
    </source>
</evidence>
<feature type="region of interest" description="Disordered" evidence="1">
    <location>
        <begin position="183"/>
        <end position="247"/>
    </location>
</feature>
<dbReference type="OrthoDB" id="5878992at2"/>
<dbReference type="GeneID" id="56277072"/>
<evidence type="ECO:0000256" key="1">
    <source>
        <dbReference type="SAM" id="MobiDB-lite"/>
    </source>
</evidence>
<accession>A0A4Q5K7V6</accession>